<dbReference type="Pfam" id="PF21948">
    <property type="entry name" value="LplA-B_cat"/>
    <property type="match status" value="1"/>
</dbReference>
<dbReference type="InterPro" id="IPR045864">
    <property type="entry name" value="aa-tRNA-synth_II/BPL/LPL"/>
</dbReference>
<sequence>MTVYLFDQSASQSMTSFSPFAITDVFTQEAGETKNAFLHFWQLDRTLILGMKDMRVPYLQKGLQSVIHSGYQPIVRNAGGLAVIADEGVLNISYIFPKSEQLRLTDEAYQVMYQLTKEALPELVIEAFEISDSYCPGTFDLSVNGKKIAGIAQRRVKNGIAVMMYLSVNGEQQRRGELVRAFYQSGLQEQFGQDGYPPVNPDSMTTLSQLLNTEMTVDQVKGRFVALFDDPTVISSLSDWLDQRASADLYRTKENSMIDRNDQIKELLHDNSL</sequence>
<dbReference type="SUPFAM" id="SSF55681">
    <property type="entry name" value="Class II aaRS and biotin synthetases"/>
    <property type="match status" value="1"/>
</dbReference>
<dbReference type="RefSeq" id="WP_007208700.1">
    <property type="nucleotide sequence ID" value="NZ_GL622241.1"/>
</dbReference>
<dbReference type="GO" id="GO:0009249">
    <property type="term" value="P:protein lipoylation"/>
    <property type="evidence" value="ECO:0007669"/>
    <property type="project" value="UniProtKB-ARBA"/>
</dbReference>
<keyword evidence="3" id="KW-1185">Reference proteome</keyword>
<dbReference type="HOGENOM" id="CLU_067270_2_0_9"/>
<accession>E6LH47</accession>
<gene>
    <name evidence="2" type="ORF">HMPREF9088_1687</name>
</gene>
<dbReference type="PANTHER" id="PTHR43679">
    <property type="entry name" value="OCTANOYLTRANSFERASE LIPM-RELATED"/>
    <property type="match status" value="1"/>
</dbReference>
<protein>
    <recommendedName>
        <fullName evidence="1">BPL/LPL catalytic domain-containing protein</fullName>
    </recommendedName>
</protein>
<dbReference type="GO" id="GO:0016740">
    <property type="term" value="F:transferase activity"/>
    <property type="evidence" value="ECO:0007669"/>
    <property type="project" value="UniProtKB-ARBA"/>
</dbReference>
<dbReference type="AlphaFoldDB" id="E6LH47"/>
<dbReference type="PATRIC" id="fig|888064.11.peg.141"/>
<dbReference type="STRING" id="888064.HMPREF9088_1687"/>
<name>E6LH47_ENTI1</name>
<dbReference type="EMBL" id="AEPV01000066">
    <property type="protein sequence ID" value="EFU73571.1"/>
    <property type="molecule type" value="Genomic_DNA"/>
</dbReference>
<dbReference type="OrthoDB" id="2080934at2"/>
<organism evidence="2 3">
    <name type="scientific">Enterococcus italicus (strain DSM 15952 / CCUG 50447 / LMG 22039 / TP 1.5)</name>
    <dbReference type="NCBI Taxonomy" id="888064"/>
    <lineage>
        <taxon>Bacteria</taxon>
        <taxon>Bacillati</taxon>
        <taxon>Bacillota</taxon>
        <taxon>Bacilli</taxon>
        <taxon>Lactobacillales</taxon>
        <taxon>Enterococcaceae</taxon>
        <taxon>Enterococcus</taxon>
    </lineage>
</organism>
<proteinExistence type="predicted"/>
<evidence type="ECO:0000313" key="2">
    <source>
        <dbReference type="EMBL" id="EFU73571.1"/>
    </source>
</evidence>
<dbReference type="Proteomes" id="UP000010296">
    <property type="component" value="Unassembled WGS sequence"/>
</dbReference>
<feature type="domain" description="BPL/LPL catalytic" evidence="1">
    <location>
        <begin position="32"/>
        <end position="232"/>
    </location>
</feature>
<dbReference type="Gene3D" id="3.30.930.10">
    <property type="entry name" value="Bira Bifunctional Protein, Domain 2"/>
    <property type="match status" value="1"/>
</dbReference>
<dbReference type="PANTHER" id="PTHR43679:SF2">
    <property type="entry name" value="OCTANOYL-[GCVH]:PROTEIN N-OCTANOYLTRANSFERASE"/>
    <property type="match status" value="1"/>
</dbReference>
<dbReference type="PROSITE" id="PS51733">
    <property type="entry name" value="BPL_LPL_CATALYTIC"/>
    <property type="match status" value="1"/>
</dbReference>
<dbReference type="GO" id="GO:0140096">
    <property type="term" value="F:catalytic activity, acting on a protein"/>
    <property type="evidence" value="ECO:0007669"/>
    <property type="project" value="UniProtKB-ARBA"/>
</dbReference>
<evidence type="ECO:0000259" key="1">
    <source>
        <dbReference type="PROSITE" id="PS51733"/>
    </source>
</evidence>
<dbReference type="eggNOG" id="COG0095">
    <property type="taxonomic scope" value="Bacteria"/>
</dbReference>
<dbReference type="InterPro" id="IPR004143">
    <property type="entry name" value="BPL_LPL_catalytic"/>
</dbReference>
<dbReference type="CDD" id="cd16443">
    <property type="entry name" value="LplA"/>
    <property type="match status" value="1"/>
</dbReference>
<reference evidence="2 3" key="1">
    <citation type="submission" date="2010-12" db="EMBL/GenBank/DDBJ databases">
        <authorList>
            <person name="Muzny D."/>
            <person name="Qin X."/>
            <person name="Deng J."/>
            <person name="Jiang H."/>
            <person name="Liu Y."/>
            <person name="Qu J."/>
            <person name="Song X.-Z."/>
            <person name="Zhang L."/>
            <person name="Thornton R."/>
            <person name="Coyle M."/>
            <person name="Francisco L."/>
            <person name="Jackson L."/>
            <person name="Javaid M."/>
            <person name="Korchina V."/>
            <person name="Kovar C."/>
            <person name="Mata R."/>
            <person name="Mathew T."/>
            <person name="Ngo R."/>
            <person name="Nguyen L."/>
            <person name="Nguyen N."/>
            <person name="Okwuonu G."/>
            <person name="Ongeri F."/>
            <person name="Pham C."/>
            <person name="Simmons D."/>
            <person name="Wilczek-Boney K."/>
            <person name="Hale W."/>
            <person name="Jakkamsetti A."/>
            <person name="Pham P."/>
            <person name="Ruth R."/>
            <person name="San Lucas F."/>
            <person name="Warren J."/>
            <person name="Zhang J."/>
            <person name="Zhao Z."/>
            <person name="Zhou C."/>
            <person name="Zhu D."/>
            <person name="Lee S."/>
            <person name="Bess C."/>
            <person name="Blankenburg K."/>
            <person name="Forbes L."/>
            <person name="Fu Q."/>
            <person name="Gubbala S."/>
            <person name="Hirani K."/>
            <person name="Jayaseelan J.C."/>
            <person name="Lara F."/>
            <person name="Munidasa M."/>
            <person name="Palculict T."/>
            <person name="Patil S."/>
            <person name="Pu L.-L."/>
            <person name="Saada N."/>
            <person name="Tang L."/>
            <person name="Weissenberger G."/>
            <person name="Zhu Y."/>
            <person name="Hemphill L."/>
            <person name="Shang Y."/>
            <person name="Youmans B."/>
            <person name="Ayvaz T."/>
            <person name="Ross M."/>
            <person name="Santibanez J."/>
            <person name="Aqrawi P."/>
            <person name="Gross S."/>
            <person name="Joshi V."/>
            <person name="Fowler G."/>
            <person name="Nazareth L."/>
            <person name="Reid J."/>
            <person name="Worley K."/>
            <person name="Petrosino J."/>
            <person name="Highlander S."/>
            <person name="Gibbs R."/>
        </authorList>
    </citation>
    <scope>NUCLEOTIDE SEQUENCE [LARGE SCALE GENOMIC DNA]</scope>
    <source>
        <strain evidence="3">DSM 15952 / CCUG 50447 / LMG 22039 / TP 1.5</strain>
    </source>
</reference>
<evidence type="ECO:0000313" key="3">
    <source>
        <dbReference type="Proteomes" id="UP000010296"/>
    </source>
</evidence>
<comment type="caution">
    <text evidence="2">The sequence shown here is derived from an EMBL/GenBank/DDBJ whole genome shotgun (WGS) entry which is preliminary data.</text>
</comment>
<dbReference type="InterPro" id="IPR050664">
    <property type="entry name" value="Octanoyltrans_LipM/LipL"/>
</dbReference>